<keyword evidence="6 7" id="KW-0503">Monooxygenase</keyword>
<comment type="function">
    <text evidence="7">Catalyzes the desulfonation of aliphatic sulfonates.</text>
</comment>
<dbReference type="InterPro" id="IPR019911">
    <property type="entry name" value="Alkanesulphonate_mOase_FMN-dep"/>
</dbReference>
<evidence type="ECO:0000256" key="7">
    <source>
        <dbReference type="HAMAP-Rule" id="MF_01229"/>
    </source>
</evidence>
<name>A0A3A3G128_9BURK</name>
<evidence type="ECO:0000256" key="6">
    <source>
        <dbReference type="ARBA" id="ARBA00023033"/>
    </source>
</evidence>
<dbReference type="InterPro" id="IPR036661">
    <property type="entry name" value="Luciferase-like_sf"/>
</dbReference>
<keyword evidence="4 7" id="KW-0288">FMN</keyword>
<keyword evidence="10" id="KW-1185">Reference proteome</keyword>
<evidence type="ECO:0000256" key="1">
    <source>
        <dbReference type="ARBA" id="ARBA00007044"/>
    </source>
</evidence>
<dbReference type="InterPro" id="IPR050172">
    <property type="entry name" value="SsuD_RutA_monooxygenase"/>
</dbReference>
<comment type="caution">
    <text evidence="9">The sequence shown here is derived from an EMBL/GenBank/DDBJ whole genome shotgun (WGS) entry which is preliminary data.</text>
</comment>
<keyword evidence="3 7" id="KW-0285">Flavoprotein</keyword>
<dbReference type="EC" id="1.14.14.5" evidence="2 7"/>
<dbReference type="EMBL" id="QYUQ01000002">
    <property type="protein sequence ID" value="RJG01621.1"/>
    <property type="molecule type" value="Genomic_DNA"/>
</dbReference>
<dbReference type="GO" id="GO:0046306">
    <property type="term" value="P:alkanesulfonate catabolic process"/>
    <property type="evidence" value="ECO:0007669"/>
    <property type="project" value="TreeGrafter"/>
</dbReference>
<dbReference type="OrthoDB" id="9814695at2"/>
<comment type="similarity">
    <text evidence="1 7">Belongs to the SsuD family.</text>
</comment>
<dbReference type="Proteomes" id="UP000266327">
    <property type="component" value="Unassembled WGS sequence"/>
</dbReference>
<dbReference type="PANTHER" id="PTHR42847:SF4">
    <property type="entry name" value="ALKANESULFONATE MONOOXYGENASE-RELATED"/>
    <property type="match status" value="1"/>
</dbReference>
<evidence type="ECO:0000256" key="4">
    <source>
        <dbReference type="ARBA" id="ARBA00022643"/>
    </source>
</evidence>
<evidence type="ECO:0000313" key="9">
    <source>
        <dbReference type="EMBL" id="RJG01621.1"/>
    </source>
</evidence>
<dbReference type="CDD" id="cd01094">
    <property type="entry name" value="Alkanesulfonate_monoxygenase"/>
    <property type="match status" value="1"/>
</dbReference>
<evidence type="ECO:0000313" key="10">
    <source>
        <dbReference type="Proteomes" id="UP000266327"/>
    </source>
</evidence>
<evidence type="ECO:0000256" key="2">
    <source>
        <dbReference type="ARBA" id="ARBA00012113"/>
    </source>
</evidence>
<evidence type="ECO:0000256" key="5">
    <source>
        <dbReference type="ARBA" id="ARBA00023002"/>
    </source>
</evidence>
<dbReference type="PANTHER" id="PTHR42847">
    <property type="entry name" value="ALKANESULFONATE MONOOXYGENASE"/>
    <property type="match status" value="1"/>
</dbReference>
<accession>A0A3A3G128</accession>
<dbReference type="HAMAP" id="MF_01229">
    <property type="entry name" value="Alkanesulf_monooxygen"/>
    <property type="match status" value="1"/>
</dbReference>
<evidence type="ECO:0000256" key="3">
    <source>
        <dbReference type="ARBA" id="ARBA00022630"/>
    </source>
</evidence>
<gene>
    <name evidence="7 9" type="primary">ssuD</name>
    <name evidence="9" type="ORF">D3878_08520</name>
</gene>
<evidence type="ECO:0000259" key="8">
    <source>
        <dbReference type="Pfam" id="PF00296"/>
    </source>
</evidence>
<dbReference type="AlphaFoldDB" id="A0A3A3G128"/>
<sequence>MSLNIFWFLPTHGDSRYLGTTKGAREVSYDYLRQVAVAADTQGYDGVLIPTGRSCEDPWVVASSLIGATKNLKFLVAIRPGLSTPGLAVRTAATFDRLSGGRLLVNVVTGGDQGELEADGLFADHAERYEITAEFLRVWRATLAGEGGSKGFDYDGKHIQVKGSKTLYPAVQKPYPPLYFGGSSEAAHELAAEQVDVYLTWGEPPAAVAEKIADIRARAAKHGRTVRFGIRLHVIVRETSEAAWQAADELISHLDDDVIAGAQAAFARMDSVGQRRMAALHGGRRDKLEVSPNLWAGVGLVRGGAGTALVGDPETVAARMREYADLGIETFILSGYPHLEESYRFAELVFPLLGKGKTGGFSGPLTGPFGEMVASDILPKVSAS</sequence>
<organism evidence="9 10">
    <name type="scientific">Noviherbaspirillum sedimenti</name>
    <dbReference type="NCBI Taxonomy" id="2320865"/>
    <lineage>
        <taxon>Bacteria</taxon>
        <taxon>Pseudomonadati</taxon>
        <taxon>Pseudomonadota</taxon>
        <taxon>Betaproteobacteria</taxon>
        <taxon>Burkholderiales</taxon>
        <taxon>Oxalobacteraceae</taxon>
        <taxon>Noviherbaspirillum</taxon>
    </lineage>
</organism>
<proteinExistence type="inferred from homology"/>
<dbReference type="SUPFAM" id="SSF51679">
    <property type="entry name" value="Bacterial luciferase-like"/>
    <property type="match status" value="1"/>
</dbReference>
<dbReference type="Pfam" id="PF00296">
    <property type="entry name" value="Bac_luciferase"/>
    <property type="match status" value="1"/>
</dbReference>
<dbReference type="NCBIfam" id="TIGR03565">
    <property type="entry name" value="alk_sulf_monoox"/>
    <property type="match status" value="1"/>
</dbReference>
<reference evidence="10" key="1">
    <citation type="submission" date="2018-09" db="EMBL/GenBank/DDBJ databases">
        <authorList>
            <person name="Zhu H."/>
        </authorList>
    </citation>
    <scope>NUCLEOTIDE SEQUENCE [LARGE SCALE GENOMIC DNA]</scope>
    <source>
        <strain evidence="10">K1S02-23</strain>
    </source>
</reference>
<comment type="catalytic activity">
    <reaction evidence="7">
        <text>an alkanesulfonate + FMNH2 + O2 = an aldehyde + FMN + sulfite + H2O + 2 H(+)</text>
        <dbReference type="Rhea" id="RHEA:23064"/>
        <dbReference type="ChEBI" id="CHEBI:15377"/>
        <dbReference type="ChEBI" id="CHEBI:15378"/>
        <dbReference type="ChEBI" id="CHEBI:15379"/>
        <dbReference type="ChEBI" id="CHEBI:17359"/>
        <dbReference type="ChEBI" id="CHEBI:17478"/>
        <dbReference type="ChEBI" id="CHEBI:57618"/>
        <dbReference type="ChEBI" id="CHEBI:58210"/>
        <dbReference type="ChEBI" id="CHEBI:134249"/>
        <dbReference type="EC" id="1.14.14.5"/>
    </reaction>
</comment>
<dbReference type="GO" id="GO:0008726">
    <property type="term" value="F:alkanesulfonate monooxygenase activity"/>
    <property type="evidence" value="ECO:0007669"/>
    <property type="project" value="UniProtKB-UniRule"/>
</dbReference>
<protein>
    <recommendedName>
        <fullName evidence="2 7">Alkanesulfonate monooxygenase</fullName>
        <ecNumber evidence="2 7">1.14.14.5</ecNumber>
    </recommendedName>
    <alternativeName>
        <fullName evidence="7">FMNH2-dependent aliphatic sulfonate monooxygenase</fullName>
    </alternativeName>
</protein>
<dbReference type="NCBIfam" id="NF001939">
    <property type="entry name" value="PRK00719.1"/>
    <property type="match status" value="1"/>
</dbReference>
<dbReference type="Gene3D" id="3.20.20.30">
    <property type="entry name" value="Luciferase-like domain"/>
    <property type="match status" value="1"/>
</dbReference>
<dbReference type="InterPro" id="IPR011251">
    <property type="entry name" value="Luciferase-like_dom"/>
</dbReference>
<keyword evidence="5 7" id="KW-0560">Oxidoreductase</keyword>
<feature type="domain" description="Luciferase-like" evidence="8">
    <location>
        <begin position="5"/>
        <end position="329"/>
    </location>
</feature>